<protein>
    <submittedName>
        <fullName evidence="1">Uncharacterized protein</fullName>
    </submittedName>
</protein>
<dbReference type="AlphaFoldDB" id="X1JUC1"/>
<sequence length="59" mass="6782">MAVQTQDEALKTLFSDRRLTLSTLLDIDDKNRQRVPLMPNPIQEDVIVNSGLRDIYVKP</sequence>
<proteinExistence type="predicted"/>
<dbReference type="EMBL" id="BARU01047324">
    <property type="protein sequence ID" value="GAH98351.1"/>
    <property type="molecule type" value="Genomic_DNA"/>
</dbReference>
<name>X1JUC1_9ZZZZ</name>
<gene>
    <name evidence="1" type="ORF">S03H2_70958</name>
</gene>
<feature type="non-terminal residue" evidence="1">
    <location>
        <position position="59"/>
    </location>
</feature>
<reference evidence="1" key="1">
    <citation type="journal article" date="2014" name="Front. Microbiol.">
        <title>High frequency of phylogenetically diverse reductive dehalogenase-homologous genes in deep subseafloor sedimentary metagenomes.</title>
        <authorList>
            <person name="Kawai M."/>
            <person name="Futagami T."/>
            <person name="Toyoda A."/>
            <person name="Takaki Y."/>
            <person name="Nishi S."/>
            <person name="Hori S."/>
            <person name="Arai W."/>
            <person name="Tsubouchi T."/>
            <person name="Morono Y."/>
            <person name="Uchiyama I."/>
            <person name="Ito T."/>
            <person name="Fujiyama A."/>
            <person name="Inagaki F."/>
            <person name="Takami H."/>
        </authorList>
    </citation>
    <scope>NUCLEOTIDE SEQUENCE</scope>
    <source>
        <strain evidence="1">Expedition CK06-06</strain>
    </source>
</reference>
<organism evidence="1">
    <name type="scientific">marine sediment metagenome</name>
    <dbReference type="NCBI Taxonomy" id="412755"/>
    <lineage>
        <taxon>unclassified sequences</taxon>
        <taxon>metagenomes</taxon>
        <taxon>ecological metagenomes</taxon>
    </lineage>
</organism>
<comment type="caution">
    <text evidence="1">The sequence shown here is derived from an EMBL/GenBank/DDBJ whole genome shotgun (WGS) entry which is preliminary data.</text>
</comment>
<evidence type="ECO:0000313" key="1">
    <source>
        <dbReference type="EMBL" id="GAH98351.1"/>
    </source>
</evidence>
<accession>X1JUC1</accession>